<sequence>MTKKAESERVDIYTRITDRIVEDLEQGVRPWMKPWSAANTDGRITRPVRHSGLPYSGMNVLLLWSEQMSRGFSSSMWMTFKHALELGGSVRKGETGSTVVFASRFTKSVADGNGNDVDREIPFLKAYSVFNSAP</sequence>
<keyword evidence="3" id="KW-1185">Reference proteome</keyword>
<reference evidence="2 3" key="1">
    <citation type="submission" date="2020-08" db="EMBL/GenBank/DDBJ databases">
        <title>Genomic Encyclopedia of Type Strains, Phase IV (KMG-IV): sequencing the most valuable type-strain genomes for metagenomic binning, comparative biology and taxonomic classification.</title>
        <authorList>
            <person name="Goeker M."/>
        </authorList>
    </citation>
    <scope>NUCLEOTIDE SEQUENCE [LARGE SCALE GENOMIC DNA]</scope>
    <source>
        <strain evidence="2 3">DSM 26385</strain>
    </source>
</reference>
<dbReference type="EMBL" id="JACIDU010000005">
    <property type="protein sequence ID" value="MBB4103108.1"/>
    <property type="molecule type" value="Genomic_DNA"/>
</dbReference>
<dbReference type="Proteomes" id="UP000584824">
    <property type="component" value="Unassembled WGS sequence"/>
</dbReference>
<comment type="caution">
    <text evidence="2">The sequence shown here is derived from an EMBL/GenBank/DDBJ whole genome shotgun (WGS) entry which is preliminary data.</text>
</comment>
<evidence type="ECO:0000259" key="1">
    <source>
        <dbReference type="Pfam" id="PF08401"/>
    </source>
</evidence>
<name>A0A7W6K0V8_9HYPH</name>
<protein>
    <submittedName>
        <fullName evidence="2">Antirestriction protein ArdC</fullName>
    </submittedName>
</protein>
<gene>
    <name evidence="2" type="ORF">GGQ66_001663</name>
</gene>
<evidence type="ECO:0000313" key="2">
    <source>
        <dbReference type="EMBL" id="MBB4103108.1"/>
    </source>
</evidence>
<accession>A0A7W6K0V8</accession>
<dbReference type="GO" id="GO:0003697">
    <property type="term" value="F:single-stranded DNA binding"/>
    <property type="evidence" value="ECO:0007669"/>
    <property type="project" value="InterPro"/>
</dbReference>
<feature type="domain" description="N-terminal" evidence="1">
    <location>
        <begin position="11"/>
        <end position="130"/>
    </location>
</feature>
<proteinExistence type="predicted"/>
<dbReference type="Pfam" id="PF08401">
    <property type="entry name" value="ArdcN"/>
    <property type="match status" value="1"/>
</dbReference>
<dbReference type="AlphaFoldDB" id="A0A7W6K0V8"/>
<evidence type="ECO:0000313" key="3">
    <source>
        <dbReference type="Proteomes" id="UP000584824"/>
    </source>
</evidence>
<organism evidence="2 3">
    <name type="scientific">Allorhizobium borbori</name>
    <dbReference type="NCBI Taxonomy" id="485907"/>
    <lineage>
        <taxon>Bacteria</taxon>
        <taxon>Pseudomonadati</taxon>
        <taxon>Pseudomonadota</taxon>
        <taxon>Alphaproteobacteria</taxon>
        <taxon>Hyphomicrobiales</taxon>
        <taxon>Rhizobiaceae</taxon>
        <taxon>Rhizobium/Agrobacterium group</taxon>
        <taxon>Allorhizobium</taxon>
    </lineage>
</organism>
<dbReference type="InterPro" id="IPR013610">
    <property type="entry name" value="ArdC_N"/>
</dbReference>